<keyword evidence="3" id="KW-1185">Reference proteome</keyword>
<dbReference type="Proteomes" id="UP000051574">
    <property type="component" value="Unassembled WGS sequence"/>
</dbReference>
<evidence type="ECO:0000256" key="1">
    <source>
        <dbReference type="SAM" id="MobiDB-lite"/>
    </source>
</evidence>
<dbReference type="GO" id="GO:0008010">
    <property type="term" value="F:structural constituent of chitin-based larval cuticle"/>
    <property type="evidence" value="ECO:0007669"/>
    <property type="project" value="TreeGrafter"/>
</dbReference>
<comment type="caution">
    <text evidence="2">The sequence shown here is derived from an EMBL/GenBank/DDBJ whole genome shotgun (WGS) entry which is preliminary data.</text>
</comment>
<dbReference type="Pfam" id="PF00379">
    <property type="entry name" value="Chitin_bind_4"/>
    <property type="match status" value="1"/>
</dbReference>
<dbReference type="OrthoDB" id="7222477at2759"/>
<dbReference type="AlphaFoldDB" id="A0A0T6B233"/>
<dbReference type="EMBL" id="LJIG01016177">
    <property type="protein sequence ID" value="KRT81385.1"/>
    <property type="molecule type" value="Genomic_DNA"/>
</dbReference>
<protein>
    <submittedName>
        <fullName evidence="2">Insect cuticle protein</fullName>
    </submittedName>
</protein>
<organism evidence="2 3">
    <name type="scientific">Oryctes borbonicus</name>
    <dbReference type="NCBI Taxonomy" id="1629725"/>
    <lineage>
        <taxon>Eukaryota</taxon>
        <taxon>Metazoa</taxon>
        <taxon>Ecdysozoa</taxon>
        <taxon>Arthropoda</taxon>
        <taxon>Hexapoda</taxon>
        <taxon>Insecta</taxon>
        <taxon>Pterygota</taxon>
        <taxon>Neoptera</taxon>
        <taxon>Endopterygota</taxon>
        <taxon>Coleoptera</taxon>
        <taxon>Polyphaga</taxon>
        <taxon>Scarabaeiformia</taxon>
        <taxon>Scarabaeidae</taxon>
        <taxon>Dynastinae</taxon>
        <taxon>Oryctes</taxon>
    </lineage>
</organism>
<feature type="region of interest" description="Disordered" evidence="1">
    <location>
        <begin position="1"/>
        <end position="70"/>
    </location>
</feature>
<dbReference type="PANTHER" id="PTHR10380">
    <property type="entry name" value="CUTICLE PROTEIN"/>
    <property type="match status" value="1"/>
</dbReference>
<name>A0A0T6B233_9SCAR</name>
<dbReference type="PANTHER" id="PTHR10380:SF2">
    <property type="entry name" value="AGAP003037-PA"/>
    <property type="match status" value="1"/>
</dbReference>
<dbReference type="InterPro" id="IPR050468">
    <property type="entry name" value="Cuticle_Struct_Prot"/>
</dbReference>
<reference evidence="2 3" key="1">
    <citation type="submission" date="2015-09" db="EMBL/GenBank/DDBJ databases">
        <title>Draft genome of the scarab beetle Oryctes borbonicus.</title>
        <authorList>
            <person name="Meyer J.M."/>
            <person name="Markov G.V."/>
            <person name="Baskaran P."/>
            <person name="Herrmann M."/>
            <person name="Sommer R.J."/>
            <person name="Roedelsperger C."/>
        </authorList>
    </citation>
    <scope>NUCLEOTIDE SEQUENCE [LARGE SCALE GENOMIC DNA]</scope>
    <source>
        <strain evidence="2">OB123</strain>
        <tissue evidence="2">Whole animal</tissue>
    </source>
</reference>
<accession>A0A0T6B233</accession>
<gene>
    <name evidence="2" type="ORF">AMK59_6280</name>
</gene>
<evidence type="ECO:0000313" key="3">
    <source>
        <dbReference type="Proteomes" id="UP000051574"/>
    </source>
</evidence>
<proteinExistence type="predicted"/>
<dbReference type="InterPro" id="IPR000618">
    <property type="entry name" value="Insect_cuticle"/>
</dbReference>
<evidence type="ECO:0000313" key="2">
    <source>
        <dbReference type="EMBL" id="KRT81385.1"/>
    </source>
</evidence>
<sequence length="163" mass="18914">PLFRDNLANVRAAPREEQQAPIRRPVQRPAVVQEFRQAPIRSAPAPRPQPQYEDEDREDRKTYRNRKPPVQILRKYRTDNEDGSITWGFENDDGTFKEETIGIDCITRGKYGYTDPDGVRREYTYETGGRCEDPDEELPEEPGQLVQAQLPQKGLKKVYRLPA</sequence>
<dbReference type="GO" id="GO:0062129">
    <property type="term" value="C:chitin-based extracellular matrix"/>
    <property type="evidence" value="ECO:0007669"/>
    <property type="project" value="TreeGrafter"/>
</dbReference>
<feature type="non-terminal residue" evidence="2">
    <location>
        <position position="1"/>
    </location>
</feature>